<gene>
    <name evidence="2" type="ORF">JOC27_000855</name>
</gene>
<name>A0ABS2Q6J8_9BACL</name>
<dbReference type="Proteomes" id="UP000823201">
    <property type="component" value="Unassembled WGS sequence"/>
</dbReference>
<proteinExistence type="predicted"/>
<accession>A0ABS2Q6J8</accession>
<evidence type="ECO:0000313" key="3">
    <source>
        <dbReference type="Proteomes" id="UP000823201"/>
    </source>
</evidence>
<keyword evidence="1" id="KW-0472">Membrane</keyword>
<keyword evidence="3" id="KW-1185">Reference proteome</keyword>
<comment type="caution">
    <text evidence="2">The sequence shown here is derived from an EMBL/GenBank/DDBJ whole genome shotgun (WGS) entry which is preliminary data.</text>
</comment>
<keyword evidence="1" id="KW-0812">Transmembrane</keyword>
<feature type="transmembrane region" description="Helical" evidence="1">
    <location>
        <begin position="20"/>
        <end position="40"/>
    </location>
</feature>
<protein>
    <submittedName>
        <fullName evidence="2">Amino acid transporter</fullName>
    </submittedName>
</protein>
<organism evidence="2 3">
    <name type="scientific">Sporolactobacillus spathodeae</name>
    <dbReference type="NCBI Taxonomy" id="1465502"/>
    <lineage>
        <taxon>Bacteria</taxon>
        <taxon>Bacillati</taxon>
        <taxon>Bacillota</taxon>
        <taxon>Bacilli</taxon>
        <taxon>Bacillales</taxon>
        <taxon>Sporolactobacillaceae</taxon>
        <taxon>Sporolactobacillus</taxon>
    </lineage>
</organism>
<sequence>MIDINLLPYEKRTPKALIRLIIIFAVFCLVMLILAVIYTINLGHDVQQAEQQESLWQARSEVKKTLKQPNAQASKNALSQSEAVMNVKASRIPLYDTLLLFQHQLPPGGTIQQLSFDSSGNMSVTCGLNSYSDMQQFIAKLRKSAFNNVELTQITNGQGQAGSNTASSSKYQVSLTLVSLANQQGGQ</sequence>
<evidence type="ECO:0000313" key="2">
    <source>
        <dbReference type="EMBL" id="MBM7657412.1"/>
    </source>
</evidence>
<dbReference type="RefSeq" id="WP_205005749.1">
    <property type="nucleotide sequence ID" value="NZ_CBCRXA010000004.1"/>
</dbReference>
<dbReference type="EMBL" id="JAFBEV010000005">
    <property type="protein sequence ID" value="MBM7657412.1"/>
    <property type="molecule type" value="Genomic_DNA"/>
</dbReference>
<reference evidence="2 3" key="1">
    <citation type="submission" date="2021-01" db="EMBL/GenBank/DDBJ databases">
        <title>Genomic Encyclopedia of Type Strains, Phase IV (KMG-IV): sequencing the most valuable type-strain genomes for metagenomic binning, comparative biology and taxonomic classification.</title>
        <authorList>
            <person name="Goeker M."/>
        </authorList>
    </citation>
    <scope>NUCLEOTIDE SEQUENCE [LARGE SCALE GENOMIC DNA]</scope>
    <source>
        <strain evidence="2 3">DSM 100968</strain>
    </source>
</reference>
<keyword evidence="1" id="KW-1133">Transmembrane helix</keyword>
<evidence type="ECO:0000256" key="1">
    <source>
        <dbReference type="SAM" id="Phobius"/>
    </source>
</evidence>